<dbReference type="OrthoDB" id="742098at2"/>
<dbReference type="PANTHER" id="PTHR37422:SF13">
    <property type="entry name" value="LIPOPOLYSACCHARIDE BIOSYNTHESIS PROTEIN PA4999-RELATED"/>
    <property type="match status" value="1"/>
</dbReference>
<dbReference type="KEGG" id="hyh:D3Y59_07285"/>
<feature type="transmembrane region" description="Helical" evidence="5">
    <location>
        <begin position="90"/>
        <end position="110"/>
    </location>
</feature>
<comment type="subcellular location">
    <subcellularLocation>
        <location evidence="1">Membrane</location>
        <topology evidence="1">Multi-pass membrane protein</topology>
    </subcellularLocation>
</comment>
<feature type="domain" description="O-antigen ligase-related" evidence="6">
    <location>
        <begin position="183"/>
        <end position="342"/>
    </location>
</feature>
<organism evidence="7 8">
    <name type="scientific">Hymenobacter oligotrophus</name>
    <dbReference type="NCBI Taxonomy" id="2319843"/>
    <lineage>
        <taxon>Bacteria</taxon>
        <taxon>Pseudomonadati</taxon>
        <taxon>Bacteroidota</taxon>
        <taxon>Cytophagia</taxon>
        <taxon>Cytophagales</taxon>
        <taxon>Hymenobacteraceae</taxon>
        <taxon>Hymenobacter</taxon>
    </lineage>
</organism>
<name>A0A3B7RBM0_9BACT</name>
<dbReference type="InterPro" id="IPR051533">
    <property type="entry name" value="WaaL-like"/>
</dbReference>
<evidence type="ECO:0000313" key="7">
    <source>
        <dbReference type="EMBL" id="AYA36876.1"/>
    </source>
</evidence>
<feature type="transmembrane region" description="Helical" evidence="5">
    <location>
        <begin position="362"/>
        <end position="379"/>
    </location>
</feature>
<dbReference type="Pfam" id="PF04932">
    <property type="entry name" value="Wzy_C"/>
    <property type="match status" value="1"/>
</dbReference>
<evidence type="ECO:0000256" key="1">
    <source>
        <dbReference type="ARBA" id="ARBA00004141"/>
    </source>
</evidence>
<accession>A0A3B7RBM0</accession>
<feature type="transmembrane region" description="Helical" evidence="5">
    <location>
        <begin position="34"/>
        <end position="57"/>
    </location>
</feature>
<dbReference type="Proteomes" id="UP000262802">
    <property type="component" value="Chromosome"/>
</dbReference>
<keyword evidence="3 5" id="KW-1133">Transmembrane helix</keyword>
<dbReference type="RefSeq" id="WP_119444454.1">
    <property type="nucleotide sequence ID" value="NZ_CP032317.1"/>
</dbReference>
<feature type="transmembrane region" description="Helical" evidence="5">
    <location>
        <begin position="227"/>
        <end position="247"/>
    </location>
</feature>
<feature type="transmembrane region" description="Helical" evidence="5">
    <location>
        <begin position="176"/>
        <end position="192"/>
    </location>
</feature>
<dbReference type="AlphaFoldDB" id="A0A3B7RBM0"/>
<feature type="transmembrane region" description="Helical" evidence="5">
    <location>
        <begin position="117"/>
        <end position="137"/>
    </location>
</feature>
<feature type="transmembrane region" description="Helical" evidence="5">
    <location>
        <begin position="152"/>
        <end position="169"/>
    </location>
</feature>
<feature type="transmembrane region" description="Helical" evidence="5">
    <location>
        <begin position="64"/>
        <end position="84"/>
    </location>
</feature>
<dbReference type="EMBL" id="CP032317">
    <property type="protein sequence ID" value="AYA36876.1"/>
    <property type="molecule type" value="Genomic_DNA"/>
</dbReference>
<reference evidence="7 8" key="1">
    <citation type="submission" date="2018-09" db="EMBL/GenBank/DDBJ databases">
        <title>Hymenobacter medium sp. nov., isolated from R2A medium.</title>
        <authorList>
            <person name="Yingchao G."/>
        </authorList>
    </citation>
    <scope>NUCLEOTIDE SEQUENCE [LARGE SCALE GENOMIC DNA]</scope>
    <source>
        <strain evidence="8">sh-6</strain>
    </source>
</reference>
<keyword evidence="2 5" id="KW-0812">Transmembrane</keyword>
<proteinExistence type="predicted"/>
<dbReference type="InterPro" id="IPR007016">
    <property type="entry name" value="O-antigen_ligase-rel_domated"/>
</dbReference>
<gene>
    <name evidence="7" type="ORF">D3Y59_07285</name>
</gene>
<dbReference type="PANTHER" id="PTHR37422">
    <property type="entry name" value="TEICHURONIC ACID BIOSYNTHESIS PROTEIN TUAE"/>
    <property type="match status" value="1"/>
</dbReference>
<evidence type="ECO:0000259" key="6">
    <source>
        <dbReference type="Pfam" id="PF04932"/>
    </source>
</evidence>
<evidence type="ECO:0000256" key="3">
    <source>
        <dbReference type="ARBA" id="ARBA00022989"/>
    </source>
</evidence>
<feature type="transmembrane region" description="Helical" evidence="5">
    <location>
        <begin position="331"/>
        <end position="350"/>
    </location>
</feature>
<feature type="transmembrane region" description="Helical" evidence="5">
    <location>
        <begin position="198"/>
        <end position="215"/>
    </location>
</feature>
<evidence type="ECO:0000256" key="2">
    <source>
        <dbReference type="ARBA" id="ARBA00022692"/>
    </source>
</evidence>
<feature type="transmembrane region" description="Helical" evidence="5">
    <location>
        <begin position="385"/>
        <end position="409"/>
    </location>
</feature>
<dbReference type="GO" id="GO:0016020">
    <property type="term" value="C:membrane"/>
    <property type="evidence" value="ECO:0007669"/>
    <property type="project" value="UniProtKB-SubCell"/>
</dbReference>
<protein>
    <recommendedName>
        <fullName evidence="6">O-antigen ligase-related domain-containing protein</fullName>
    </recommendedName>
</protein>
<evidence type="ECO:0000313" key="8">
    <source>
        <dbReference type="Proteomes" id="UP000262802"/>
    </source>
</evidence>
<evidence type="ECO:0000256" key="4">
    <source>
        <dbReference type="ARBA" id="ARBA00023136"/>
    </source>
</evidence>
<sequence>MIISLRFRFLVVLLVVFLTDQAFTAFVFEDTDDPVLWMCMQLLTASMIGLSALYLRYFSRPMRTWYFVMLACLAALALESRIGWDTWMVYPHVFNKLLVIMPLFAVYGFYRRYGMPPLGLLMAFLLVGLAASLVINFPEALSLASFVDNERGFNVESTYLILLLALYYFNQYVAKGGLPRLLVFFVALGMIGFLQHRTVWLCAVLALTLNILLLRRTAGVTLSFQRFLPMFVLPIVVALGGGIGVVLNNPEVVARLETSLEDIQNPDKQGTGSWRLQQFRSYEPFILEHPVAGMRLKGFELPIQFYATDSKLKVWKDGTGHHFHSWYVDRLFYFGVVGVLLVLVMPIRLVIRRLRHPEPLDANSAAFLAFLGSSLLYSFSYDWPYYMYSVYGFALAIMDPLPVAAPAAYQPRVPRRVRRTEEAIPSTAVAHADA</sequence>
<keyword evidence="8" id="KW-1185">Reference proteome</keyword>
<evidence type="ECO:0000256" key="5">
    <source>
        <dbReference type="SAM" id="Phobius"/>
    </source>
</evidence>
<keyword evidence="4 5" id="KW-0472">Membrane</keyword>